<comment type="caution">
    <text evidence="1">The sequence shown here is derived from an EMBL/GenBank/DDBJ whole genome shotgun (WGS) entry which is preliminary data.</text>
</comment>
<protein>
    <submittedName>
        <fullName evidence="1">Uncharacterized protein</fullName>
    </submittedName>
</protein>
<sequence length="130" mass="14577">MSIGTSISKAFPTAVWPMNRSEAQLTLKAVDPATVGYVLPVMPPPGSSESSHLRWHPISILPKKHLRGLLTEFHNPVVLRPTTRVPGFLAPNYDLPQDMIDQFRKAYSDIDISYEMVTRLFRDAAADSTW</sequence>
<evidence type="ECO:0000313" key="2">
    <source>
        <dbReference type="Proteomes" id="UP001139887"/>
    </source>
</evidence>
<proteinExistence type="predicted"/>
<organism evidence="1 2">
    <name type="scientific">Coemansia brasiliensis</name>
    <dbReference type="NCBI Taxonomy" id="2650707"/>
    <lineage>
        <taxon>Eukaryota</taxon>
        <taxon>Fungi</taxon>
        <taxon>Fungi incertae sedis</taxon>
        <taxon>Zoopagomycota</taxon>
        <taxon>Kickxellomycotina</taxon>
        <taxon>Kickxellomycetes</taxon>
        <taxon>Kickxellales</taxon>
        <taxon>Kickxellaceae</taxon>
        <taxon>Coemansia</taxon>
    </lineage>
</organism>
<name>A0A9W8I470_9FUNG</name>
<accession>A0A9W8I470</accession>
<feature type="non-terminal residue" evidence="1">
    <location>
        <position position="130"/>
    </location>
</feature>
<evidence type="ECO:0000313" key="1">
    <source>
        <dbReference type="EMBL" id="KAJ2846933.1"/>
    </source>
</evidence>
<dbReference type="OrthoDB" id="5597601at2759"/>
<dbReference type="EMBL" id="JANBUW010000421">
    <property type="protein sequence ID" value="KAJ2846933.1"/>
    <property type="molecule type" value="Genomic_DNA"/>
</dbReference>
<reference evidence="1" key="1">
    <citation type="submission" date="2022-07" db="EMBL/GenBank/DDBJ databases">
        <title>Phylogenomic reconstructions and comparative analyses of Kickxellomycotina fungi.</title>
        <authorList>
            <person name="Reynolds N.K."/>
            <person name="Stajich J.E."/>
            <person name="Barry K."/>
            <person name="Grigoriev I.V."/>
            <person name="Crous P."/>
            <person name="Smith M.E."/>
        </authorList>
    </citation>
    <scope>NUCLEOTIDE SEQUENCE</scope>
    <source>
        <strain evidence="1">NRRL 1566</strain>
    </source>
</reference>
<dbReference type="Proteomes" id="UP001139887">
    <property type="component" value="Unassembled WGS sequence"/>
</dbReference>
<keyword evidence="2" id="KW-1185">Reference proteome</keyword>
<gene>
    <name evidence="1" type="ORF">IWW36_004113</name>
</gene>
<dbReference type="AlphaFoldDB" id="A0A9W8I470"/>